<evidence type="ECO:0000313" key="1">
    <source>
        <dbReference type="EMBL" id="MDT0576947.1"/>
    </source>
</evidence>
<evidence type="ECO:0000313" key="2">
    <source>
        <dbReference type="Proteomes" id="UP001259803"/>
    </source>
</evidence>
<dbReference type="RefSeq" id="WP_311341520.1">
    <property type="nucleotide sequence ID" value="NZ_JAVRHS010000013.1"/>
</dbReference>
<dbReference type="EMBL" id="JAVRHS010000013">
    <property type="protein sequence ID" value="MDT0576947.1"/>
    <property type="molecule type" value="Genomic_DNA"/>
</dbReference>
<proteinExistence type="predicted"/>
<accession>A0ABU2ZNE8</accession>
<protein>
    <submittedName>
        <fullName evidence="1">Uncharacterized protein</fullName>
    </submittedName>
</protein>
<organism evidence="1 2">
    <name type="scientific">Croceicoccus esteveae</name>
    <dbReference type="NCBI Taxonomy" id="3075597"/>
    <lineage>
        <taxon>Bacteria</taxon>
        <taxon>Pseudomonadati</taxon>
        <taxon>Pseudomonadota</taxon>
        <taxon>Alphaproteobacteria</taxon>
        <taxon>Sphingomonadales</taxon>
        <taxon>Erythrobacteraceae</taxon>
        <taxon>Croceicoccus</taxon>
    </lineage>
</organism>
<sequence length="213" mass="23414">MNKGKPQLHTIVLNVRADADVYSAMPIRVLKAVADTEGSSAVLASIEAKGGYLRYVEGSDVRIISPTLIAGLAGRVANLCDVLLVDVPVDPDNLAASAPTLEAFQTEAKISGLRLRVFTMEKGALERGAGSHHSSFLIGRVFVYTIGAFDFDVMQLRSEHRFPCVMRRPDDFLDQPGRPILTYRDDDEIGSWLQTFIDPDPTSRTIRSILDRP</sequence>
<name>A0ABU2ZNE8_9SPHN</name>
<dbReference type="Proteomes" id="UP001259803">
    <property type="component" value="Unassembled WGS sequence"/>
</dbReference>
<keyword evidence="2" id="KW-1185">Reference proteome</keyword>
<comment type="caution">
    <text evidence="1">The sequence shown here is derived from an EMBL/GenBank/DDBJ whole genome shotgun (WGS) entry which is preliminary data.</text>
</comment>
<gene>
    <name evidence="1" type="ORF">RM533_12285</name>
</gene>
<reference evidence="1 2" key="1">
    <citation type="submission" date="2023-09" db="EMBL/GenBank/DDBJ databases">
        <authorList>
            <person name="Rey-Velasco X."/>
        </authorList>
    </citation>
    <scope>NUCLEOTIDE SEQUENCE [LARGE SCALE GENOMIC DNA]</scope>
    <source>
        <strain evidence="1 2">F390</strain>
    </source>
</reference>